<feature type="compositionally biased region" description="Basic and acidic residues" evidence="1">
    <location>
        <begin position="52"/>
        <end position="62"/>
    </location>
</feature>
<proteinExistence type="predicted"/>
<name>A0ABR9VR68_9SYNC</name>
<keyword evidence="3" id="KW-1185">Reference proteome</keyword>
<reference evidence="2 3" key="1">
    <citation type="submission" date="2020-10" db="EMBL/GenBank/DDBJ databases">
        <authorList>
            <person name="Castelo-Branco R."/>
            <person name="Eusebio N."/>
            <person name="Adriana R."/>
            <person name="Vieira A."/>
            <person name="Brugerolle De Fraissinette N."/>
            <person name="Rezende De Castro R."/>
            <person name="Schneider M.P."/>
            <person name="Vasconcelos V."/>
            <person name="Leao P.N."/>
        </authorList>
    </citation>
    <scope>NUCLEOTIDE SEQUENCE [LARGE SCALE GENOMIC DNA]</scope>
    <source>
        <strain evidence="2 3">LEGE 00031</strain>
    </source>
</reference>
<evidence type="ECO:0000313" key="2">
    <source>
        <dbReference type="EMBL" id="MBE9253829.1"/>
    </source>
</evidence>
<evidence type="ECO:0000313" key="3">
    <source>
        <dbReference type="Proteomes" id="UP000658720"/>
    </source>
</evidence>
<dbReference type="Proteomes" id="UP000658720">
    <property type="component" value="Unassembled WGS sequence"/>
</dbReference>
<organism evidence="2 3">
    <name type="scientific">Synechocystis salina LEGE 00031</name>
    <dbReference type="NCBI Taxonomy" id="1828736"/>
    <lineage>
        <taxon>Bacteria</taxon>
        <taxon>Bacillati</taxon>
        <taxon>Cyanobacteriota</taxon>
        <taxon>Cyanophyceae</taxon>
        <taxon>Synechococcales</taxon>
        <taxon>Merismopediaceae</taxon>
        <taxon>Synechocystis</taxon>
    </lineage>
</organism>
<feature type="compositionally biased region" description="Acidic residues" evidence="1">
    <location>
        <begin position="63"/>
        <end position="77"/>
    </location>
</feature>
<gene>
    <name evidence="2" type="ORF">IQ217_08215</name>
</gene>
<protein>
    <recommendedName>
        <fullName evidence="4">Secreted protein</fullName>
    </recommendedName>
</protein>
<evidence type="ECO:0000256" key="1">
    <source>
        <dbReference type="SAM" id="MobiDB-lite"/>
    </source>
</evidence>
<evidence type="ECO:0008006" key="4">
    <source>
        <dbReference type="Google" id="ProtNLM"/>
    </source>
</evidence>
<dbReference type="RefSeq" id="WP_194019572.1">
    <property type="nucleotide sequence ID" value="NZ_JADEVV010000019.1"/>
</dbReference>
<feature type="region of interest" description="Disordered" evidence="1">
    <location>
        <begin position="46"/>
        <end position="77"/>
    </location>
</feature>
<dbReference type="EMBL" id="JADEVV010000019">
    <property type="protein sequence ID" value="MBE9253829.1"/>
    <property type="molecule type" value="Genomic_DNA"/>
</dbReference>
<comment type="caution">
    <text evidence="2">The sequence shown here is derived from an EMBL/GenBank/DDBJ whole genome shotgun (WGS) entry which is preliminary data.</text>
</comment>
<accession>A0ABR9VR68</accession>
<sequence length="77" mass="8308">MNISAKSFLILTITAGLGWGDTTLATNANQTVANNSGQSQYTLAQFSSQDVASRDNDSHEGQEDHDDDSDDKQDNDD</sequence>